<reference evidence="1" key="1">
    <citation type="submission" date="2021-03" db="EMBL/GenBank/DDBJ databases">
        <authorList>
            <person name="Li Z."/>
            <person name="Yang C."/>
        </authorList>
    </citation>
    <scope>NUCLEOTIDE SEQUENCE</scope>
    <source>
        <strain evidence="1">Dzin_1.0</strain>
        <tissue evidence="1">Leaf</tissue>
    </source>
</reference>
<dbReference type="PANTHER" id="PTHR35989:SF1">
    <property type="entry name" value="MEDIATOR OF RNA POLYMERASE II TRANSCRIPTION SUBUNIT 32"/>
    <property type="match status" value="1"/>
</dbReference>
<organism evidence="1 2">
    <name type="scientific">Dioscorea zingiberensis</name>
    <dbReference type="NCBI Taxonomy" id="325984"/>
    <lineage>
        <taxon>Eukaryota</taxon>
        <taxon>Viridiplantae</taxon>
        <taxon>Streptophyta</taxon>
        <taxon>Embryophyta</taxon>
        <taxon>Tracheophyta</taxon>
        <taxon>Spermatophyta</taxon>
        <taxon>Magnoliopsida</taxon>
        <taxon>Liliopsida</taxon>
        <taxon>Dioscoreales</taxon>
        <taxon>Dioscoreaceae</taxon>
        <taxon>Dioscorea</taxon>
    </lineage>
</organism>
<dbReference type="EMBL" id="JAGGNH010000007">
    <property type="protein sequence ID" value="KAJ0966854.1"/>
    <property type="molecule type" value="Genomic_DNA"/>
</dbReference>
<dbReference type="InterPro" id="IPR033244">
    <property type="entry name" value="MED32"/>
</dbReference>
<dbReference type="AlphaFoldDB" id="A0A9D5C685"/>
<comment type="caution">
    <text evidence="1">The sequence shown here is derived from an EMBL/GenBank/DDBJ whole genome shotgun (WGS) entry which is preliminary data.</text>
</comment>
<name>A0A9D5C685_9LILI</name>
<dbReference type="GO" id="GO:0016592">
    <property type="term" value="C:mediator complex"/>
    <property type="evidence" value="ECO:0007669"/>
    <property type="project" value="InterPro"/>
</dbReference>
<keyword evidence="2" id="KW-1185">Reference proteome</keyword>
<protein>
    <submittedName>
        <fullName evidence="1">Uncharacterized protein</fullName>
    </submittedName>
</protein>
<reference evidence="1" key="2">
    <citation type="journal article" date="2022" name="Hortic Res">
        <title>The genome of Dioscorea zingiberensis sheds light on the biosynthesis, origin and evolution of the medicinally important diosgenin saponins.</title>
        <authorList>
            <person name="Li Y."/>
            <person name="Tan C."/>
            <person name="Li Z."/>
            <person name="Guo J."/>
            <person name="Li S."/>
            <person name="Chen X."/>
            <person name="Wang C."/>
            <person name="Dai X."/>
            <person name="Yang H."/>
            <person name="Song W."/>
            <person name="Hou L."/>
            <person name="Xu J."/>
            <person name="Tong Z."/>
            <person name="Xu A."/>
            <person name="Yuan X."/>
            <person name="Wang W."/>
            <person name="Yang Q."/>
            <person name="Chen L."/>
            <person name="Sun Z."/>
            <person name="Wang K."/>
            <person name="Pan B."/>
            <person name="Chen J."/>
            <person name="Bao Y."/>
            <person name="Liu F."/>
            <person name="Qi X."/>
            <person name="Gang D.R."/>
            <person name="Wen J."/>
            <person name="Li J."/>
        </authorList>
    </citation>
    <scope>NUCLEOTIDE SEQUENCE</scope>
    <source>
        <strain evidence="1">Dzin_1.0</strain>
    </source>
</reference>
<proteinExistence type="predicted"/>
<dbReference type="GO" id="GO:0048364">
    <property type="term" value="P:root development"/>
    <property type="evidence" value="ECO:0007669"/>
    <property type="project" value="InterPro"/>
</dbReference>
<gene>
    <name evidence="1" type="ORF">J5N97_023771</name>
</gene>
<dbReference type="GO" id="GO:0006355">
    <property type="term" value="P:regulation of DNA-templated transcription"/>
    <property type="evidence" value="ECO:0007669"/>
    <property type="project" value="InterPro"/>
</dbReference>
<sequence>MESMVEALSEAYDALVTASLDVVEARGASSGQCVEEADAALEEFKRRWELFKAACDEADQVVGSARLRLELETVADHHEKLNDCSAVAELSWVGLDNAIADIKRETEVIIMGL</sequence>
<dbReference type="GO" id="GO:0009631">
    <property type="term" value="P:cold acclimation"/>
    <property type="evidence" value="ECO:0007669"/>
    <property type="project" value="InterPro"/>
</dbReference>
<dbReference type="GO" id="GO:0010150">
    <property type="term" value="P:leaf senescence"/>
    <property type="evidence" value="ECO:0007669"/>
    <property type="project" value="InterPro"/>
</dbReference>
<evidence type="ECO:0000313" key="1">
    <source>
        <dbReference type="EMBL" id="KAJ0966854.1"/>
    </source>
</evidence>
<accession>A0A9D5C685</accession>
<dbReference type="OrthoDB" id="782223at2759"/>
<dbReference type="PANTHER" id="PTHR35989">
    <property type="entry name" value="MEDIATOR OF RNA POLYMERASE II TRANSCRIPTION SUBUNIT 32"/>
    <property type="match status" value="1"/>
</dbReference>
<dbReference type="Proteomes" id="UP001085076">
    <property type="component" value="Miscellaneous, Linkage group lg07"/>
</dbReference>
<evidence type="ECO:0000313" key="2">
    <source>
        <dbReference type="Proteomes" id="UP001085076"/>
    </source>
</evidence>